<dbReference type="PANTHER" id="PTHR42756">
    <property type="entry name" value="TRANSCRIPTIONAL REGULATOR, MARR"/>
    <property type="match status" value="1"/>
</dbReference>
<keyword evidence="6" id="KW-1185">Reference proteome</keyword>
<keyword evidence="3" id="KW-0804">Transcription</keyword>
<keyword evidence="1" id="KW-0805">Transcription regulation</keyword>
<evidence type="ECO:0000259" key="4">
    <source>
        <dbReference type="PROSITE" id="PS50995"/>
    </source>
</evidence>
<dbReference type="InterPro" id="IPR036388">
    <property type="entry name" value="WH-like_DNA-bd_sf"/>
</dbReference>
<evidence type="ECO:0000256" key="3">
    <source>
        <dbReference type="ARBA" id="ARBA00023163"/>
    </source>
</evidence>
<dbReference type="STRING" id="546874.SAMN04488544_2070"/>
<dbReference type="Pfam" id="PF01047">
    <property type="entry name" value="MarR"/>
    <property type="match status" value="1"/>
</dbReference>
<gene>
    <name evidence="5" type="ORF">SAMN04488544_2070</name>
</gene>
<feature type="domain" description="HTH marR-type" evidence="4">
    <location>
        <begin position="13"/>
        <end position="145"/>
    </location>
</feature>
<proteinExistence type="predicted"/>
<dbReference type="AlphaFoldDB" id="A0A1H2MHW5"/>
<dbReference type="OrthoDB" id="4463574at2"/>
<dbReference type="PANTHER" id="PTHR42756:SF1">
    <property type="entry name" value="TRANSCRIPTIONAL REPRESSOR OF EMRAB OPERON"/>
    <property type="match status" value="1"/>
</dbReference>
<dbReference type="SMART" id="SM00347">
    <property type="entry name" value="HTH_MARR"/>
    <property type="match status" value="1"/>
</dbReference>
<dbReference type="GO" id="GO:0003700">
    <property type="term" value="F:DNA-binding transcription factor activity"/>
    <property type="evidence" value="ECO:0007669"/>
    <property type="project" value="InterPro"/>
</dbReference>
<dbReference type="Gene3D" id="1.10.10.10">
    <property type="entry name" value="Winged helix-like DNA-binding domain superfamily/Winged helix DNA-binding domain"/>
    <property type="match status" value="1"/>
</dbReference>
<reference evidence="6" key="1">
    <citation type="submission" date="2016-10" db="EMBL/GenBank/DDBJ databases">
        <authorList>
            <person name="Varghese N."/>
            <person name="Submissions S."/>
        </authorList>
    </citation>
    <scope>NUCLEOTIDE SEQUENCE [LARGE SCALE GENOMIC DNA]</scope>
    <source>
        <strain evidence="6">DSM 21743</strain>
    </source>
</reference>
<evidence type="ECO:0000256" key="2">
    <source>
        <dbReference type="ARBA" id="ARBA00023125"/>
    </source>
</evidence>
<evidence type="ECO:0000313" key="6">
    <source>
        <dbReference type="Proteomes" id="UP000198825"/>
    </source>
</evidence>
<dbReference type="SUPFAM" id="SSF46785">
    <property type="entry name" value="Winged helix' DNA-binding domain"/>
    <property type="match status" value="1"/>
</dbReference>
<dbReference type="PRINTS" id="PR00598">
    <property type="entry name" value="HTHMARR"/>
</dbReference>
<sequence>MRPEHEDLGPGLSTRLTYLFKRALLDLEELHRDQLATSGVNARELGVLLLLDGREPESQQQLAGHLGIDRTSMVGLIDSLEGKGLVERRADTDDRRRNVVVLTADGVSTLRHATAASDEAERRLLSGLDDAESQQLRALLVRIAASDRGDRPAP</sequence>
<evidence type="ECO:0000256" key="1">
    <source>
        <dbReference type="ARBA" id="ARBA00023015"/>
    </source>
</evidence>
<organism evidence="5 6">
    <name type="scientific">Microlunatus sagamiharensis</name>
    <dbReference type="NCBI Taxonomy" id="546874"/>
    <lineage>
        <taxon>Bacteria</taxon>
        <taxon>Bacillati</taxon>
        <taxon>Actinomycetota</taxon>
        <taxon>Actinomycetes</taxon>
        <taxon>Propionibacteriales</taxon>
        <taxon>Propionibacteriaceae</taxon>
        <taxon>Microlunatus</taxon>
    </lineage>
</organism>
<dbReference type="Proteomes" id="UP000198825">
    <property type="component" value="Chromosome I"/>
</dbReference>
<dbReference type="PROSITE" id="PS01117">
    <property type="entry name" value="HTH_MARR_1"/>
    <property type="match status" value="1"/>
</dbReference>
<accession>A0A1H2MHW5</accession>
<evidence type="ECO:0000313" key="5">
    <source>
        <dbReference type="EMBL" id="SDU92578.1"/>
    </source>
</evidence>
<dbReference type="InterPro" id="IPR023187">
    <property type="entry name" value="Tscrpt_reg_MarR-type_CS"/>
</dbReference>
<keyword evidence="2 5" id="KW-0238">DNA-binding</keyword>
<dbReference type="EMBL" id="LT629799">
    <property type="protein sequence ID" value="SDU92578.1"/>
    <property type="molecule type" value="Genomic_DNA"/>
</dbReference>
<dbReference type="InterPro" id="IPR000835">
    <property type="entry name" value="HTH_MarR-typ"/>
</dbReference>
<dbReference type="PROSITE" id="PS50995">
    <property type="entry name" value="HTH_MARR_2"/>
    <property type="match status" value="1"/>
</dbReference>
<dbReference type="RefSeq" id="WP_091074336.1">
    <property type="nucleotide sequence ID" value="NZ_LT629799.1"/>
</dbReference>
<dbReference type="GO" id="GO:0003677">
    <property type="term" value="F:DNA binding"/>
    <property type="evidence" value="ECO:0007669"/>
    <property type="project" value="UniProtKB-KW"/>
</dbReference>
<protein>
    <submittedName>
        <fullName evidence="5">DNA-binding transcriptional regulator, MarR family</fullName>
    </submittedName>
</protein>
<dbReference type="InterPro" id="IPR036390">
    <property type="entry name" value="WH_DNA-bd_sf"/>
</dbReference>
<name>A0A1H2MHW5_9ACTN</name>